<evidence type="ECO:0000313" key="3">
    <source>
        <dbReference type="EMBL" id="MEL0660513.1"/>
    </source>
</evidence>
<gene>
    <name evidence="3" type="ORF">V6255_15340</name>
</gene>
<dbReference type="GO" id="GO:0034220">
    <property type="term" value="P:monoatomic ion transmembrane transport"/>
    <property type="evidence" value="ECO:0007669"/>
    <property type="project" value="UniProtKB-KW"/>
</dbReference>
<protein>
    <submittedName>
        <fullName evidence="3">Potassium channel family protein</fullName>
    </submittedName>
</protein>
<proteinExistence type="predicted"/>
<reference evidence="3 4" key="1">
    <citation type="submission" date="2024-02" db="EMBL/GenBank/DDBJ databases">
        <title>Bacteria isolated from the canopy kelp, Nereocystis luetkeana.</title>
        <authorList>
            <person name="Pfister C.A."/>
            <person name="Younker I.T."/>
            <person name="Light S.H."/>
        </authorList>
    </citation>
    <scope>NUCLEOTIDE SEQUENCE [LARGE SCALE GENOMIC DNA]</scope>
    <source>
        <strain evidence="3 4">TI.2.07</strain>
    </source>
</reference>
<keyword evidence="4" id="KW-1185">Reference proteome</keyword>
<evidence type="ECO:0000313" key="4">
    <source>
        <dbReference type="Proteomes" id="UP001366060"/>
    </source>
</evidence>
<evidence type="ECO:0000259" key="2">
    <source>
        <dbReference type="Pfam" id="PF07885"/>
    </source>
</evidence>
<dbReference type="EMBL" id="JBAKBA010000045">
    <property type="protein sequence ID" value="MEL0660513.1"/>
    <property type="molecule type" value="Genomic_DNA"/>
</dbReference>
<feature type="transmembrane region" description="Helical" evidence="1">
    <location>
        <begin position="50"/>
        <end position="69"/>
    </location>
</feature>
<feature type="transmembrane region" description="Helical" evidence="1">
    <location>
        <begin position="21"/>
        <end position="44"/>
    </location>
</feature>
<dbReference type="Gene3D" id="1.10.287.70">
    <property type="match status" value="1"/>
</dbReference>
<keyword evidence="3" id="KW-0407">Ion channel</keyword>
<feature type="transmembrane region" description="Helical" evidence="1">
    <location>
        <begin position="81"/>
        <end position="100"/>
    </location>
</feature>
<dbReference type="RefSeq" id="WP_341628951.1">
    <property type="nucleotide sequence ID" value="NZ_JBAKBA010000045.1"/>
</dbReference>
<dbReference type="InterPro" id="IPR013099">
    <property type="entry name" value="K_chnl_dom"/>
</dbReference>
<evidence type="ECO:0000256" key="1">
    <source>
        <dbReference type="SAM" id="Phobius"/>
    </source>
</evidence>
<dbReference type="SUPFAM" id="SSF81324">
    <property type="entry name" value="Voltage-gated potassium channels"/>
    <property type="match status" value="1"/>
</dbReference>
<accession>A0ABU9HF35</accession>
<keyword evidence="1" id="KW-0472">Membrane</keyword>
<keyword evidence="1" id="KW-1133">Transmembrane helix</keyword>
<dbReference type="Gene3D" id="3.40.50.720">
    <property type="entry name" value="NAD(P)-binding Rossmann-like Domain"/>
    <property type="match status" value="1"/>
</dbReference>
<dbReference type="InterPro" id="IPR050721">
    <property type="entry name" value="Trk_Ktr_HKT_K-transport"/>
</dbReference>
<organism evidence="3 4">
    <name type="scientific">Psychromonas arctica</name>
    <dbReference type="NCBI Taxonomy" id="168275"/>
    <lineage>
        <taxon>Bacteria</taxon>
        <taxon>Pseudomonadati</taxon>
        <taxon>Pseudomonadota</taxon>
        <taxon>Gammaproteobacteria</taxon>
        <taxon>Alteromonadales</taxon>
        <taxon>Psychromonadaceae</taxon>
        <taxon>Psychromonas</taxon>
    </lineage>
</organism>
<feature type="domain" description="Potassium channel" evidence="2">
    <location>
        <begin position="26"/>
        <end position="106"/>
    </location>
</feature>
<keyword evidence="1" id="KW-0812">Transmembrane</keyword>
<sequence length="357" mass="40440">MMPLISSLKLAKIVHKLMRNVSWPAMLTLMLLQAAITYLLLLLAGEIELIAYPIQFIYYNMVVVSTVGFGDFSPVTDFGKLIVALWQIPSGLIVFAAFIGKTTQLFIDIARKNMNGSNDFSDLTDHILLLCWDEYSTKQIVQLILGDKKRQDRQILLCVTEDIKNPLPEIDEVSFAKLSTFSDVKELERIALQQAKRIIIDGKSDDETLSIALSIATFTDKSANITAHFFDETKAKLLKMHCPNIECSIDNSAQMMVRSMQDPGSSQVTEKLLSTLNGATLYSCLVPKLEKEISFGQLFDTFKHRYDMILLGFSKYKNGQDMHLNPSNEETIDSHYHLHYIANERLDENDIDWKGIV</sequence>
<name>A0ABU9HF35_9GAMM</name>
<dbReference type="PANTHER" id="PTHR43833:SF9">
    <property type="entry name" value="POTASSIUM CHANNEL PROTEIN YUGO-RELATED"/>
    <property type="match status" value="1"/>
</dbReference>
<dbReference type="Proteomes" id="UP001366060">
    <property type="component" value="Unassembled WGS sequence"/>
</dbReference>
<comment type="caution">
    <text evidence="3">The sequence shown here is derived from an EMBL/GenBank/DDBJ whole genome shotgun (WGS) entry which is preliminary data.</text>
</comment>
<dbReference type="Pfam" id="PF07885">
    <property type="entry name" value="Ion_trans_2"/>
    <property type="match status" value="1"/>
</dbReference>
<keyword evidence="3" id="KW-0406">Ion transport</keyword>
<keyword evidence="3" id="KW-0813">Transport</keyword>
<dbReference type="PANTHER" id="PTHR43833">
    <property type="entry name" value="POTASSIUM CHANNEL PROTEIN 2-RELATED-RELATED"/>
    <property type="match status" value="1"/>
</dbReference>